<feature type="transmembrane region" description="Helical" evidence="8">
    <location>
        <begin position="84"/>
        <end position="103"/>
    </location>
</feature>
<reference evidence="10" key="1">
    <citation type="journal article" date="2019" name="Int. J. Syst. Evol. Microbiol.">
        <title>The Global Catalogue of Microorganisms (GCM) 10K type strain sequencing project: providing services to taxonomists for standard genome sequencing and annotation.</title>
        <authorList>
            <consortium name="The Broad Institute Genomics Platform"/>
            <consortium name="The Broad Institute Genome Sequencing Center for Infectious Disease"/>
            <person name="Wu L."/>
            <person name="Ma J."/>
        </authorList>
    </citation>
    <scope>NUCLEOTIDE SEQUENCE [LARGE SCALE GENOMIC DNA]</scope>
    <source>
        <strain evidence="10">JCM 1405</strain>
    </source>
</reference>
<keyword evidence="6 8" id="KW-1133">Transmembrane helix</keyword>
<dbReference type="RefSeq" id="WP_343770280.1">
    <property type="nucleotide sequence ID" value="NZ_BAAACF010000003.1"/>
</dbReference>
<sequence>MFNIDSISNNIATKIASELNFDKDKREVIAYGAFALLQMIYSIALVAIFGYIFQVGVEALIISFVGSILRKYSGGAHAGSPGRCALIGTVICIVQALVFKFIISPNISLNMVLLLGLLVFIWSYYIIYKLAPVDSAAKPIKKKEKRTRLKKGSIIILSVYLIIILFILMIYRKIGERSLLIYILSIYGGTAWQIFTLTEKGHLILYKIDAFLKYISNIRGERV</sequence>
<name>A0ABP3U9I7_9CLOT</name>
<feature type="transmembrane region" description="Helical" evidence="8">
    <location>
        <begin position="109"/>
        <end position="131"/>
    </location>
</feature>
<feature type="transmembrane region" description="Helical" evidence="8">
    <location>
        <begin position="177"/>
        <end position="197"/>
    </location>
</feature>
<keyword evidence="7 8" id="KW-0472">Membrane</keyword>
<evidence type="ECO:0000313" key="10">
    <source>
        <dbReference type="Proteomes" id="UP001500339"/>
    </source>
</evidence>
<evidence type="ECO:0000256" key="6">
    <source>
        <dbReference type="ARBA" id="ARBA00022989"/>
    </source>
</evidence>
<evidence type="ECO:0000256" key="5">
    <source>
        <dbReference type="ARBA" id="ARBA00022801"/>
    </source>
</evidence>
<evidence type="ECO:0000256" key="3">
    <source>
        <dbReference type="ARBA" id="ARBA00022670"/>
    </source>
</evidence>
<keyword evidence="5" id="KW-0378">Hydrolase</keyword>
<dbReference type="InterPro" id="IPR006741">
    <property type="entry name" value="AgrB"/>
</dbReference>
<keyword evidence="10" id="KW-1185">Reference proteome</keyword>
<dbReference type="Proteomes" id="UP001500339">
    <property type="component" value="Unassembled WGS sequence"/>
</dbReference>
<gene>
    <name evidence="9" type="ORF">GCM10008905_25730</name>
</gene>
<evidence type="ECO:0000256" key="2">
    <source>
        <dbReference type="ARBA" id="ARBA00022654"/>
    </source>
</evidence>
<evidence type="ECO:0000256" key="4">
    <source>
        <dbReference type="ARBA" id="ARBA00022692"/>
    </source>
</evidence>
<dbReference type="EMBL" id="BAAACF010000003">
    <property type="protein sequence ID" value="GAA0727754.1"/>
    <property type="molecule type" value="Genomic_DNA"/>
</dbReference>
<keyword evidence="1" id="KW-1003">Cell membrane</keyword>
<dbReference type="SMART" id="SM00793">
    <property type="entry name" value="AgrB"/>
    <property type="match status" value="1"/>
</dbReference>
<proteinExistence type="predicted"/>
<keyword evidence="2" id="KW-0673">Quorum sensing</keyword>
<protein>
    <submittedName>
        <fullName evidence="9">Accessory gene regulator B family protein</fullName>
    </submittedName>
</protein>
<evidence type="ECO:0000313" key="9">
    <source>
        <dbReference type="EMBL" id="GAA0727754.1"/>
    </source>
</evidence>
<dbReference type="Pfam" id="PF04647">
    <property type="entry name" value="AgrB"/>
    <property type="match status" value="1"/>
</dbReference>
<keyword evidence="4 8" id="KW-0812">Transmembrane</keyword>
<evidence type="ECO:0000256" key="7">
    <source>
        <dbReference type="ARBA" id="ARBA00023136"/>
    </source>
</evidence>
<evidence type="ECO:0000256" key="1">
    <source>
        <dbReference type="ARBA" id="ARBA00022475"/>
    </source>
</evidence>
<feature type="transmembrane region" description="Helical" evidence="8">
    <location>
        <begin position="152"/>
        <end position="171"/>
    </location>
</feature>
<evidence type="ECO:0000256" key="8">
    <source>
        <dbReference type="SAM" id="Phobius"/>
    </source>
</evidence>
<organism evidence="9 10">
    <name type="scientific">Clostridium malenominatum</name>
    <dbReference type="NCBI Taxonomy" id="1539"/>
    <lineage>
        <taxon>Bacteria</taxon>
        <taxon>Bacillati</taxon>
        <taxon>Bacillota</taxon>
        <taxon>Clostridia</taxon>
        <taxon>Eubacteriales</taxon>
        <taxon>Clostridiaceae</taxon>
        <taxon>Clostridium</taxon>
    </lineage>
</organism>
<accession>A0ABP3U9I7</accession>
<keyword evidence="3" id="KW-0645">Protease</keyword>
<comment type="caution">
    <text evidence="9">The sequence shown here is derived from an EMBL/GenBank/DDBJ whole genome shotgun (WGS) entry which is preliminary data.</text>
</comment>